<dbReference type="SUPFAM" id="SSF51971">
    <property type="entry name" value="Nucleotide-binding domain"/>
    <property type="match status" value="1"/>
</dbReference>
<comment type="cofactor">
    <cofactor evidence="1">
        <name>FAD</name>
        <dbReference type="ChEBI" id="CHEBI:57692"/>
    </cofactor>
</comment>
<organism evidence="10 11">
    <name type="scientific">Papilio xuthus</name>
    <name type="common">Asian swallowtail butterfly</name>
    <dbReference type="NCBI Taxonomy" id="66420"/>
    <lineage>
        <taxon>Eukaryota</taxon>
        <taxon>Metazoa</taxon>
        <taxon>Ecdysozoa</taxon>
        <taxon>Arthropoda</taxon>
        <taxon>Hexapoda</taxon>
        <taxon>Insecta</taxon>
        <taxon>Pterygota</taxon>
        <taxon>Neoptera</taxon>
        <taxon>Endopterygota</taxon>
        <taxon>Lepidoptera</taxon>
        <taxon>Glossata</taxon>
        <taxon>Ditrysia</taxon>
        <taxon>Papilionoidea</taxon>
        <taxon>Papilionidae</taxon>
        <taxon>Papilioninae</taxon>
        <taxon>Papilio</taxon>
    </lineage>
</organism>
<dbReference type="STRING" id="66420.A0A194PIV5"/>
<dbReference type="EMBL" id="KQ459602">
    <property type="protein sequence ID" value="KPI93252.1"/>
    <property type="molecule type" value="Genomic_DNA"/>
</dbReference>
<proteinExistence type="predicted"/>
<dbReference type="InterPro" id="IPR055275">
    <property type="entry name" value="Ferredox_Rdtase"/>
</dbReference>
<evidence type="ECO:0000313" key="10">
    <source>
        <dbReference type="EMBL" id="KPI93252.1"/>
    </source>
</evidence>
<dbReference type="PRINTS" id="PR00419">
    <property type="entry name" value="ADXRDTASE"/>
</dbReference>
<keyword evidence="7" id="KW-0560">Oxidoreductase</keyword>
<evidence type="ECO:0000256" key="2">
    <source>
        <dbReference type="ARBA" id="ARBA00022448"/>
    </source>
</evidence>
<keyword evidence="6" id="KW-0249">Electron transport</keyword>
<dbReference type="PANTHER" id="PTHR48467">
    <property type="entry name" value="GLUTAMATE SYNTHASE 1 [NADH], CHLOROPLASTIC-LIKE"/>
    <property type="match status" value="1"/>
</dbReference>
<keyword evidence="11" id="KW-1185">Reference proteome</keyword>
<keyword evidence="3" id="KW-0285">Flavoprotein</keyword>
<accession>A0A194PIV5</accession>
<dbReference type="FunFam" id="3.50.50.60:FF:000229">
    <property type="entry name" value="NADPH:adrenodoxin oxidoreductase, mitochondrial"/>
    <property type="match status" value="1"/>
</dbReference>
<reference evidence="10 11" key="1">
    <citation type="journal article" date="2015" name="Nat. Commun.">
        <title>Outbred genome sequencing and CRISPR/Cas9 gene editing in butterflies.</title>
        <authorList>
            <person name="Li X."/>
            <person name="Fan D."/>
            <person name="Zhang W."/>
            <person name="Liu G."/>
            <person name="Zhang L."/>
            <person name="Zhao L."/>
            <person name="Fang X."/>
            <person name="Chen L."/>
            <person name="Dong Y."/>
            <person name="Chen Y."/>
            <person name="Ding Y."/>
            <person name="Zhao R."/>
            <person name="Feng M."/>
            <person name="Zhu Y."/>
            <person name="Feng Y."/>
            <person name="Jiang X."/>
            <person name="Zhu D."/>
            <person name="Xiang H."/>
            <person name="Feng X."/>
            <person name="Li S."/>
            <person name="Wang J."/>
            <person name="Zhang G."/>
            <person name="Kronforst M.R."/>
            <person name="Wang W."/>
        </authorList>
    </citation>
    <scope>NUCLEOTIDE SEQUENCE [LARGE SCALE GENOMIC DNA]</scope>
    <source>
        <strain evidence="10">Ya'a_city_454_Px</strain>
        <tissue evidence="10">Whole body</tissue>
    </source>
</reference>
<dbReference type="AlphaFoldDB" id="A0A194PIV5"/>
<protein>
    <recommendedName>
        <fullName evidence="8">Ferredoxin--NADP(+) reductase</fullName>
    </recommendedName>
</protein>
<dbReference type="Gene3D" id="3.50.50.60">
    <property type="entry name" value="FAD/NAD(P)-binding domain"/>
    <property type="match status" value="1"/>
</dbReference>
<evidence type="ECO:0000256" key="1">
    <source>
        <dbReference type="ARBA" id="ARBA00001974"/>
    </source>
</evidence>
<gene>
    <name evidence="10" type="ORF">RR46_10512</name>
</gene>
<evidence type="ECO:0000256" key="7">
    <source>
        <dbReference type="ARBA" id="ARBA00023002"/>
    </source>
</evidence>
<keyword evidence="4" id="KW-0274">FAD</keyword>
<evidence type="ECO:0000313" key="11">
    <source>
        <dbReference type="Proteomes" id="UP000053268"/>
    </source>
</evidence>
<dbReference type="GO" id="GO:0016491">
    <property type="term" value="F:oxidoreductase activity"/>
    <property type="evidence" value="ECO:0007669"/>
    <property type="project" value="UniProtKB-KW"/>
</dbReference>
<keyword evidence="5" id="KW-0521">NADP</keyword>
<dbReference type="Proteomes" id="UP000053268">
    <property type="component" value="Unassembled WGS sequence"/>
</dbReference>
<dbReference type="Pfam" id="PF13450">
    <property type="entry name" value="NAD_binding_8"/>
    <property type="match status" value="1"/>
</dbReference>
<evidence type="ECO:0000256" key="3">
    <source>
        <dbReference type="ARBA" id="ARBA00022630"/>
    </source>
</evidence>
<evidence type="ECO:0000256" key="8">
    <source>
        <dbReference type="ARBA" id="ARBA00030202"/>
    </source>
</evidence>
<evidence type="ECO:0000256" key="5">
    <source>
        <dbReference type="ARBA" id="ARBA00022857"/>
    </source>
</evidence>
<dbReference type="PANTHER" id="PTHR48467:SF1">
    <property type="entry name" value="GLUTAMATE SYNTHASE 1 [NADH], CHLOROPLASTIC-LIKE"/>
    <property type="match status" value="1"/>
</dbReference>
<dbReference type="InterPro" id="IPR032394">
    <property type="entry name" value="Anoct_dimer"/>
</dbReference>
<evidence type="ECO:0000256" key="6">
    <source>
        <dbReference type="ARBA" id="ARBA00022982"/>
    </source>
</evidence>
<dbReference type="GO" id="GO:0046983">
    <property type="term" value="F:protein dimerization activity"/>
    <property type="evidence" value="ECO:0007669"/>
    <property type="project" value="InterPro"/>
</dbReference>
<evidence type="ECO:0000256" key="4">
    <source>
        <dbReference type="ARBA" id="ARBA00022827"/>
    </source>
</evidence>
<keyword evidence="2" id="KW-0813">Transport</keyword>
<sequence length="759" mass="86726">MVPRICIVGSGPAGFYAAMHLSKHLTNINIDIFEKLPVPFGLVRFGVAPDHPEVKNVINQFTKVANKPNVNFYGNITLGKDISLLQLRQHYDAVLLTYGAEEDKTLGIVNEDAHNIVAARNFVGWYNGHPRDIDLKVDLSVTRAAILGQGNVALDVARILLTPVDILRKTDITEHALSALAESKINELYLVGRRGPLQVAFTIKELREQLKLPNCKTVWREQDFVGVEEVVATLSRPRKRLTELMLKSYNESRNCMEKKDKYFKPIFFRSPNKFLTDSLNNVNAIELICNKLVGDNLENQKCVATDQKEFIDCDLVFRSIGYKSIKADKDIVFDSNGFVVNDKGRVIENVPKDLARLYVSGWLGTGPVGVILHTMSNAFLVAKSICEDFKDLNDPPKGGFEEVKNILSNHQIVDWKAWEKIDKYEIEQGKKLGKPREKRQYVPSFTGYFRDGTKRIDLVLVINDDGDGKVEMLRVNFLSNVVKTGLEIELEQGVRAKNKNLLFVKIHAPPHVIIQYGEFFNIRRFFKDNHADFINPSRWYFDMLPIGTSKRRERELVKFVRKQNQGPLNYSTLERSTIVYKILLMLPFGLYENYVGLNRLLNHRIILDVFPLHDGPYFFVPNQDPTRINGRQVFGHWFQTSGKRTLLDDIKYMNCGAYGCGDELTVMVVVIVFVKEILGKLPWQVIPIQTDYKVAKNGSRVPVWEREYELCKINETFLDKLYLNLSYLAHVNSTDSIAVCKQARPHFTLSLALRRPLAD</sequence>
<name>A0A194PIV5_PAPXU</name>
<evidence type="ECO:0000259" key="9">
    <source>
        <dbReference type="Pfam" id="PF16178"/>
    </source>
</evidence>
<dbReference type="Gene3D" id="3.40.50.720">
    <property type="entry name" value="NAD(P)-binding Rossmann-like Domain"/>
    <property type="match status" value="1"/>
</dbReference>
<dbReference type="InterPro" id="IPR036188">
    <property type="entry name" value="FAD/NAD-bd_sf"/>
</dbReference>
<dbReference type="Pfam" id="PF16178">
    <property type="entry name" value="Anoct_dimer"/>
    <property type="match status" value="1"/>
</dbReference>
<feature type="domain" description="Anoctamin dimerisation" evidence="9">
    <location>
        <begin position="448"/>
        <end position="633"/>
    </location>
</feature>